<dbReference type="SUPFAM" id="SSF161098">
    <property type="entry name" value="MetI-like"/>
    <property type="match status" value="1"/>
</dbReference>
<evidence type="ECO:0000256" key="4">
    <source>
        <dbReference type="ARBA" id="ARBA00022475"/>
    </source>
</evidence>
<accession>A0A1I3BK71</accession>
<keyword evidence="7 8" id="KW-0472">Membrane</keyword>
<reference evidence="10 11" key="1">
    <citation type="submission" date="2016-10" db="EMBL/GenBank/DDBJ databases">
        <authorList>
            <person name="de Groot N.N."/>
        </authorList>
    </citation>
    <scope>NUCLEOTIDE SEQUENCE [LARGE SCALE GENOMIC DNA]</scope>
    <source>
        <strain evidence="10 11">CGMCC 1.11030</strain>
    </source>
</reference>
<feature type="transmembrane region" description="Helical" evidence="8">
    <location>
        <begin position="21"/>
        <end position="46"/>
    </location>
</feature>
<comment type="subcellular location">
    <subcellularLocation>
        <location evidence="1 8">Cell membrane</location>
        <topology evidence="1 8">Multi-pass membrane protein</topology>
    </subcellularLocation>
</comment>
<dbReference type="Proteomes" id="UP000199377">
    <property type="component" value="Unassembled WGS sequence"/>
</dbReference>
<comment type="similarity">
    <text evidence="2">Belongs to the binding-protein-dependent transport system permease family. CysTW subfamily.</text>
</comment>
<gene>
    <name evidence="10" type="ORF">SAMN05216258_101152</name>
</gene>
<dbReference type="CDD" id="cd06261">
    <property type="entry name" value="TM_PBP2"/>
    <property type="match status" value="1"/>
</dbReference>
<feature type="transmembrane region" description="Helical" evidence="8">
    <location>
        <begin position="156"/>
        <end position="178"/>
    </location>
</feature>
<dbReference type="InterPro" id="IPR035906">
    <property type="entry name" value="MetI-like_sf"/>
</dbReference>
<dbReference type="GO" id="GO:0005886">
    <property type="term" value="C:plasma membrane"/>
    <property type="evidence" value="ECO:0007669"/>
    <property type="project" value="UniProtKB-SubCell"/>
</dbReference>
<dbReference type="PANTHER" id="PTHR42929">
    <property type="entry name" value="INNER MEMBRANE ABC TRANSPORTER PERMEASE PROTEIN YDCU-RELATED-RELATED"/>
    <property type="match status" value="1"/>
</dbReference>
<evidence type="ECO:0000256" key="1">
    <source>
        <dbReference type="ARBA" id="ARBA00004651"/>
    </source>
</evidence>
<dbReference type="AlphaFoldDB" id="A0A1I3BK71"/>
<proteinExistence type="inferred from homology"/>
<dbReference type="EMBL" id="FOQH01000001">
    <property type="protein sequence ID" value="SFH62714.1"/>
    <property type="molecule type" value="Genomic_DNA"/>
</dbReference>
<evidence type="ECO:0000256" key="5">
    <source>
        <dbReference type="ARBA" id="ARBA00022692"/>
    </source>
</evidence>
<protein>
    <submittedName>
        <fullName evidence="10">Putative spermidine/putrescine transport system permease protein</fullName>
    </submittedName>
</protein>
<evidence type="ECO:0000256" key="7">
    <source>
        <dbReference type="ARBA" id="ARBA00023136"/>
    </source>
</evidence>
<keyword evidence="11" id="KW-1185">Reference proteome</keyword>
<feature type="transmembrane region" description="Helical" evidence="8">
    <location>
        <begin position="259"/>
        <end position="279"/>
    </location>
</feature>
<evidence type="ECO:0000313" key="10">
    <source>
        <dbReference type="EMBL" id="SFH62714.1"/>
    </source>
</evidence>
<sequence>MSLAEPLAPARLGALRARAATPAWLALPLIAFLGVFYLAPVAMMLARAAGEGDWAPLFAAIENQVAQRVFLGTLEIAFVCTLATLVIGYPLALFAALAPPWLARLAIAAVLAPFWSSILIRSYAWMVLLGREGLVNGALGGLGLIEAPIRMLNTTFAVYVGMIHIMLPFMILPIYAALKGIDGRLVQAAENLGASTASVLRHVILPLSLPGVAAGALVVFVLSIGFYVTPALLGGPRDMMVSMLIAQEVDLYNWDLASAYAGGLLVLTLLIVAVASRFVDLGKAMGGRK</sequence>
<dbReference type="PANTHER" id="PTHR42929:SF5">
    <property type="entry name" value="ABC TRANSPORTER PERMEASE PROTEIN"/>
    <property type="match status" value="1"/>
</dbReference>
<dbReference type="Pfam" id="PF00528">
    <property type="entry name" value="BPD_transp_1"/>
    <property type="match status" value="1"/>
</dbReference>
<keyword evidence="3 8" id="KW-0813">Transport</keyword>
<dbReference type="Gene3D" id="1.10.3720.10">
    <property type="entry name" value="MetI-like"/>
    <property type="match status" value="1"/>
</dbReference>
<dbReference type="RefSeq" id="WP_092856836.1">
    <property type="nucleotide sequence ID" value="NZ_FOQH01000001.1"/>
</dbReference>
<keyword evidence="6 8" id="KW-1133">Transmembrane helix</keyword>
<dbReference type="STRING" id="1114924.SAMN05216258_101152"/>
<evidence type="ECO:0000256" key="8">
    <source>
        <dbReference type="RuleBase" id="RU363032"/>
    </source>
</evidence>
<name>A0A1I3BK71_9RHOB</name>
<keyword evidence="4" id="KW-1003">Cell membrane</keyword>
<keyword evidence="5 8" id="KW-0812">Transmembrane</keyword>
<dbReference type="InterPro" id="IPR000515">
    <property type="entry name" value="MetI-like"/>
</dbReference>
<evidence type="ECO:0000256" key="3">
    <source>
        <dbReference type="ARBA" id="ARBA00022448"/>
    </source>
</evidence>
<evidence type="ECO:0000256" key="2">
    <source>
        <dbReference type="ARBA" id="ARBA00007069"/>
    </source>
</evidence>
<dbReference type="OrthoDB" id="7915284at2"/>
<feature type="transmembrane region" description="Helical" evidence="8">
    <location>
        <begin position="105"/>
        <end position="126"/>
    </location>
</feature>
<feature type="domain" description="ABC transmembrane type-1" evidence="9">
    <location>
        <begin position="70"/>
        <end position="275"/>
    </location>
</feature>
<dbReference type="GO" id="GO:0055085">
    <property type="term" value="P:transmembrane transport"/>
    <property type="evidence" value="ECO:0007669"/>
    <property type="project" value="InterPro"/>
</dbReference>
<feature type="transmembrane region" description="Helical" evidence="8">
    <location>
        <begin position="76"/>
        <end position="98"/>
    </location>
</feature>
<evidence type="ECO:0000259" key="9">
    <source>
        <dbReference type="PROSITE" id="PS50928"/>
    </source>
</evidence>
<dbReference type="PROSITE" id="PS50928">
    <property type="entry name" value="ABC_TM1"/>
    <property type="match status" value="1"/>
</dbReference>
<organism evidence="10 11">
    <name type="scientific">Albimonas pacifica</name>
    <dbReference type="NCBI Taxonomy" id="1114924"/>
    <lineage>
        <taxon>Bacteria</taxon>
        <taxon>Pseudomonadati</taxon>
        <taxon>Pseudomonadota</taxon>
        <taxon>Alphaproteobacteria</taxon>
        <taxon>Rhodobacterales</taxon>
        <taxon>Paracoccaceae</taxon>
        <taxon>Albimonas</taxon>
    </lineage>
</organism>
<evidence type="ECO:0000313" key="11">
    <source>
        <dbReference type="Proteomes" id="UP000199377"/>
    </source>
</evidence>
<feature type="transmembrane region" description="Helical" evidence="8">
    <location>
        <begin position="199"/>
        <end position="228"/>
    </location>
</feature>
<evidence type="ECO:0000256" key="6">
    <source>
        <dbReference type="ARBA" id="ARBA00022989"/>
    </source>
</evidence>